<dbReference type="InterPro" id="IPR013974">
    <property type="entry name" value="SAF"/>
</dbReference>
<dbReference type="NCBIfam" id="TIGR03170">
    <property type="entry name" value="flgA_cterm"/>
    <property type="match status" value="1"/>
</dbReference>
<dbReference type="GO" id="GO:0044780">
    <property type="term" value="P:bacterial-type flagellum assembly"/>
    <property type="evidence" value="ECO:0007669"/>
    <property type="project" value="InterPro"/>
</dbReference>
<dbReference type="InterPro" id="IPR039246">
    <property type="entry name" value="Flagellar_FlgA"/>
</dbReference>
<dbReference type="CDD" id="cd11614">
    <property type="entry name" value="SAF_CpaB_FlgA_like"/>
    <property type="match status" value="1"/>
</dbReference>
<keyword evidence="3" id="KW-0574">Periplasm</keyword>
<organism evidence="6 7">
    <name type="scientific">Roseibium polysiphoniae</name>
    <dbReference type="NCBI Taxonomy" id="2571221"/>
    <lineage>
        <taxon>Bacteria</taxon>
        <taxon>Pseudomonadati</taxon>
        <taxon>Pseudomonadota</taxon>
        <taxon>Alphaproteobacteria</taxon>
        <taxon>Hyphomicrobiales</taxon>
        <taxon>Stappiaceae</taxon>
        <taxon>Roseibium</taxon>
    </lineage>
</organism>
<dbReference type="Gene3D" id="2.30.30.760">
    <property type="match status" value="1"/>
</dbReference>
<feature type="signal peptide" evidence="4">
    <location>
        <begin position="1"/>
        <end position="21"/>
    </location>
</feature>
<feature type="chain" id="PRO_5037374646" evidence="4">
    <location>
        <begin position="22"/>
        <end position="326"/>
    </location>
</feature>
<dbReference type="SMART" id="SM00858">
    <property type="entry name" value="SAF"/>
    <property type="match status" value="1"/>
</dbReference>
<reference evidence="6" key="1">
    <citation type="submission" date="2018-08" db="EMBL/GenBank/DDBJ databases">
        <authorList>
            <person name="Jin W."/>
            <person name="Wang H."/>
            <person name="Yang Y."/>
            <person name="Li M."/>
            <person name="Liu J."/>
        </authorList>
    </citation>
    <scope>NUCLEOTIDE SEQUENCE</scope>
    <source>
        <strain evidence="6">AESS21</strain>
    </source>
</reference>
<keyword evidence="6" id="KW-0969">Cilium</keyword>
<keyword evidence="2 4" id="KW-0732">Signal</keyword>
<feature type="domain" description="SAF" evidence="5">
    <location>
        <begin position="188"/>
        <end position="250"/>
    </location>
</feature>
<name>A0A944CD00_9HYPH</name>
<evidence type="ECO:0000256" key="1">
    <source>
        <dbReference type="ARBA" id="ARBA00004418"/>
    </source>
</evidence>
<dbReference type="RefSeq" id="WP_213215799.1">
    <property type="nucleotide sequence ID" value="NZ_QTKU01000002.1"/>
</dbReference>
<protein>
    <submittedName>
        <fullName evidence="6">Flagella basal body P-ring formation protein FlgA</fullName>
    </submittedName>
</protein>
<dbReference type="Pfam" id="PF13144">
    <property type="entry name" value="ChapFlgA"/>
    <property type="match status" value="1"/>
</dbReference>
<proteinExistence type="predicted"/>
<evidence type="ECO:0000256" key="2">
    <source>
        <dbReference type="ARBA" id="ARBA00022729"/>
    </source>
</evidence>
<reference evidence="6" key="2">
    <citation type="journal article" date="2021" name="Microorganisms">
        <title>Bacterial Dimethylsulfoniopropionate Biosynthesis in the East China Sea.</title>
        <authorList>
            <person name="Liu J."/>
            <person name="Zhang Y."/>
            <person name="Liu J."/>
            <person name="Zhong H."/>
            <person name="Williams B.T."/>
            <person name="Zheng Y."/>
            <person name="Curson A.R.J."/>
            <person name="Sun C."/>
            <person name="Sun H."/>
            <person name="Song D."/>
            <person name="Wagner Mackenzie B."/>
            <person name="Bermejo Martinez A."/>
            <person name="Todd J.D."/>
            <person name="Zhang X.H."/>
        </authorList>
    </citation>
    <scope>NUCLEOTIDE SEQUENCE</scope>
    <source>
        <strain evidence="6">AESS21</strain>
    </source>
</reference>
<dbReference type="Proteomes" id="UP000705379">
    <property type="component" value="Unassembled WGS sequence"/>
</dbReference>
<comment type="caution">
    <text evidence="6">The sequence shown here is derived from an EMBL/GenBank/DDBJ whole genome shotgun (WGS) entry which is preliminary data.</text>
</comment>
<evidence type="ECO:0000256" key="4">
    <source>
        <dbReference type="SAM" id="SignalP"/>
    </source>
</evidence>
<sequence>MKRLLVLVGLAVIALAAPAFAQSELRPVLRSEISTLDQIVTVGDFYTSAGEFAQVPLFRSPDLGTSGNVPAETVARRARAAGLITAGTDGLNEVVVHRRADVYDLERLKDLASKTLAGRDASLAPRDLEITFYRAPSQIHANPSSQEPVVVDRVLWSRTDGRFTLYLSVDGARGRSSFQLTGFAREMMDVVALARPLNRGGILKAGDLTTVRLPRLQVPSNALVSSEDIAGLAARSNLRANSPLTRNDFERPVIIARGEKVTVNFEIPGMKLTTRGQAIDSGAKGDVIDIMNLDSRRIIPAIVTSRGHVRIARSNPVVASLNGGNQ</sequence>
<dbReference type="AlphaFoldDB" id="A0A944CD00"/>
<dbReference type="PANTHER" id="PTHR36307:SF1">
    <property type="entry name" value="FLAGELLA BASAL BODY P-RING FORMATION PROTEIN FLGA"/>
    <property type="match status" value="1"/>
</dbReference>
<dbReference type="GO" id="GO:0042597">
    <property type="term" value="C:periplasmic space"/>
    <property type="evidence" value="ECO:0007669"/>
    <property type="project" value="UniProtKB-SubCell"/>
</dbReference>
<evidence type="ECO:0000313" key="6">
    <source>
        <dbReference type="EMBL" id="MBS8260192.1"/>
    </source>
</evidence>
<gene>
    <name evidence="6" type="primary">flgA</name>
    <name evidence="6" type="ORF">DYI23_08185</name>
</gene>
<dbReference type="PANTHER" id="PTHR36307">
    <property type="entry name" value="FLAGELLA BASAL BODY P-RING FORMATION PROTEIN FLGA"/>
    <property type="match status" value="1"/>
</dbReference>
<dbReference type="InterPro" id="IPR017585">
    <property type="entry name" value="SAF_FlgA"/>
</dbReference>
<evidence type="ECO:0000313" key="7">
    <source>
        <dbReference type="Proteomes" id="UP000705379"/>
    </source>
</evidence>
<evidence type="ECO:0000259" key="5">
    <source>
        <dbReference type="SMART" id="SM00858"/>
    </source>
</evidence>
<comment type="subcellular location">
    <subcellularLocation>
        <location evidence="1">Periplasm</location>
    </subcellularLocation>
</comment>
<keyword evidence="6" id="KW-0966">Cell projection</keyword>
<keyword evidence="6" id="KW-0282">Flagellum</keyword>
<evidence type="ECO:0000256" key="3">
    <source>
        <dbReference type="ARBA" id="ARBA00022764"/>
    </source>
</evidence>
<accession>A0A944CD00</accession>
<dbReference type="Gene3D" id="3.90.1210.10">
    <property type="entry name" value="Antifreeze-like/N-acetylneuraminic acid synthase C-terminal domain"/>
    <property type="match status" value="1"/>
</dbReference>
<dbReference type="EMBL" id="QTKU01000002">
    <property type="protein sequence ID" value="MBS8260192.1"/>
    <property type="molecule type" value="Genomic_DNA"/>
</dbReference>